<reference evidence="2" key="1">
    <citation type="journal article" date="2021" name="Nat. Commun.">
        <title>Genetic determinants of endophytism in the Arabidopsis root mycobiome.</title>
        <authorList>
            <person name="Mesny F."/>
            <person name="Miyauchi S."/>
            <person name="Thiergart T."/>
            <person name="Pickel B."/>
            <person name="Atanasova L."/>
            <person name="Karlsson M."/>
            <person name="Huettel B."/>
            <person name="Barry K.W."/>
            <person name="Haridas S."/>
            <person name="Chen C."/>
            <person name="Bauer D."/>
            <person name="Andreopoulos W."/>
            <person name="Pangilinan J."/>
            <person name="LaButti K."/>
            <person name="Riley R."/>
            <person name="Lipzen A."/>
            <person name="Clum A."/>
            <person name="Drula E."/>
            <person name="Henrissat B."/>
            <person name="Kohler A."/>
            <person name="Grigoriev I.V."/>
            <person name="Martin F.M."/>
            <person name="Hacquard S."/>
        </authorList>
    </citation>
    <scope>NUCLEOTIDE SEQUENCE</scope>
    <source>
        <strain evidence="2">MPI-CAGE-CH-0230</strain>
    </source>
</reference>
<accession>A0A9P9BPH4</accession>
<keyword evidence="1" id="KW-0732">Signal</keyword>
<dbReference type="PANTHER" id="PTHR35605:SF1">
    <property type="entry name" value="ECP2 EFFECTOR PROTEIN DOMAIN-CONTAINING PROTEIN-RELATED"/>
    <property type="match status" value="1"/>
</dbReference>
<dbReference type="Proteomes" id="UP000756346">
    <property type="component" value="Unassembled WGS sequence"/>
</dbReference>
<gene>
    <name evidence="2" type="ORF">B0I36DRAFT_350157</name>
</gene>
<organism evidence="2 3">
    <name type="scientific">Microdochium trichocladiopsis</name>
    <dbReference type="NCBI Taxonomy" id="1682393"/>
    <lineage>
        <taxon>Eukaryota</taxon>
        <taxon>Fungi</taxon>
        <taxon>Dikarya</taxon>
        <taxon>Ascomycota</taxon>
        <taxon>Pezizomycotina</taxon>
        <taxon>Sordariomycetes</taxon>
        <taxon>Xylariomycetidae</taxon>
        <taxon>Xylariales</taxon>
        <taxon>Microdochiaceae</taxon>
        <taxon>Microdochium</taxon>
    </lineage>
</organism>
<dbReference type="EMBL" id="JAGTJQ010000006">
    <property type="protein sequence ID" value="KAH7029247.1"/>
    <property type="molecule type" value="Genomic_DNA"/>
</dbReference>
<dbReference type="GeneID" id="70186405"/>
<evidence type="ECO:0008006" key="4">
    <source>
        <dbReference type="Google" id="ProtNLM"/>
    </source>
</evidence>
<name>A0A9P9BPH4_9PEZI</name>
<evidence type="ECO:0000256" key="1">
    <source>
        <dbReference type="SAM" id="SignalP"/>
    </source>
</evidence>
<dbReference type="OrthoDB" id="5272418at2759"/>
<protein>
    <recommendedName>
        <fullName evidence="4">Secreted protein</fullName>
    </recommendedName>
</protein>
<dbReference type="RefSeq" id="XP_046011535.1">
    <property type="nucleotide sequence ID" value="XM_046156859.1"/>
</dbReference>
<dbReference type="PANTHER" id="PTHR35605">
    <property type="entry name" value="ECP2 EFFECTOR PROTEIN DOMAIN-CONTAINING PROTEIN-RELATED"/>
    <property type="match status" value="1"/>
</dbReference>
<feature type="chain" id="PRO_5040116780" description="Secreted protein" evidence="1">
    <location>
        <begin position="19"/>
        <end position="203"/>
    </location>
</feature>
<sequence length="203" mass="21852">MRELIYIILLLSLGMSMAAKSPRMLQVDQSPSPPSGAQRFVMMDWTGSIVPGGDNYTFRGTIQEIVSQIQHIDPNYAIPSTASGSAMVQTQTERRQTAHTICMAGAAGACPDITKALDGIEYLKGVGGDCGLAAGPATCARVSCSWNCGITWCNDNDHYVSWKCSDLWPSAHRVLDRCTFGAGVWGQTFDEQGFNVIVGFSSC</sequence>
<keyword evidence="3" id="KW-1185">Reference proteome</keyword>
<dbReference type="AlphaFoldDB" id="A0A9P9BPH4"/>
<feature type="signal peptide" evidence="1">
    <location>
        <begin position="1"/>
        <end position="18"/>
    </location>
</feature>
<proteinExistence type="predicted"/>
<evidence type="ECO:0000313" key="2">
    <source>
        <dbReference type="EMBL" id="KAH7029247.1"/>
    </source>
</evidence>
<evidence type="ECO:0000313" key="3">
    <source>
        <dbReference type="Proteomes" id="UP000756346"/>
    </source>
</evidence>
<comment type="caution">
    <text evidence="2">The sequence shown here is derived from an EMBL/GenBank/DDBJ whole genome shotgun (WGS) entry which is preliminary data.</text>
</comment>